<evidence type="ECO:0000256" key="2">
    <source>
        <dbReference type="SAM" id="MobiDB-lite"/>
    </source>
</evidence>
<feature type="compositionally biased region" description="Polar residues" evidence="2">
    <location>
        <begin position="360"/>
        <end position="371"/>
    </location>
</feature>
<dbReference type="FunCoup" id="F0ZB92">
    <property type="interactions" value="498"/>
</dbReference>
<proteinExistence type="predicted"/>
<dbReference type="KEGG" id="dpp:DICPUDRAFT_148489"/>
<evidence type="ECO:0000256" key="1">
    <source>
        <dbReference type="SAM" id="Coils"/>
    </source>
</evidence>
<dbReference type="OrthoDB" id="376826at2759"/>
<dbReference type="GeneID" id="10506572"/>
<accession>F0ZB92</accession>
<reference evidence="4" key="1">
    <citation type="journal article" date="2011" name="Genome Biol.">
        <title>Comparative genomics of the social amoebae Dictyostelium discoideum and Dictyostelium purpureum.</title>
        <authorList>
            <consortium name="US DOE Joint Genome Institute (JGI-PGF)"/>
            <person name="Sucgang R."/>
            <person name="Kuo A."/>
            <person name="Tian X."/>
            <person name="Salerno W."/>
            <person name="Parikh A."/>
            <person name="Feasley C.L."/>
            <person name="Dalin E."/>
            <person name="Tu H."/>
            <person name="Huang E."/>
            <person name="Barry K."/>
            <person name="Lindquist E."/>
            <person name="Shapiro H."/>
            <person name="Bruce D."/>
            <person name="Schmutz J."/>
            <person name="Salamov A."/>
            <person name="Fey P."/>
            <person name="Gaudet P."/>
            <person name="Anjard C."/>
            <person name="Babu M.M."/>
            <person name="Basu S."/>
            <person name="Bushmanova Y."/>
            <person name="van der Wel H."/>
            <person name="Katoh-Kurasawa M."/>
            <person name="Dinh C."/>
            <person name="Coutinho P.M."/>
            <person name="Saito T."/>
            <person name="Elias M."/>
            <person name="Schaap P."/>
            <person name="Kay R.R."/>
            <person name="Henrissat B."/>
            <person name="Eichinger L."/>
            <person name="Rivero F."/>
            <person name="Putnam N.H."/>
            <person name="West C.M."/>
            <person name="Loomis W.F."/>
            <person name="Chisholm R.L."/>
            <person name="Shaulsky G."/>
            <person name="Strassmann J.E."/>
            <person name="Queller D.C."/>
            <person name="Kuspa A."/>
            <person name="Grigoriev I.V."/>
        </authorList>
    </citation>
    <scope>NUCLEOTIDE SEQUENCE [LARGE SCALE GENOMIC DNA]</scope>
    <source>
        <strain evidence="4">QSDP1</strain>
    </source>
</reference>
<dbReference type="GO" id="GO:0005811">
    <property type="term" value="C:lipid droplet"/>
    <property type="evidence" value="ECO:0007669"/>
    <property type="project" value="EnsemblProtists"/>
</dbReference>
<gene>
    <name evidence="3" type="ORF">DICPUDRAFT_148489</name>
</gene>
<feature type="compositionally biased region" description="Polar residues" evidence="2">
    <location>
        <begin position="405"/>
        <end position="414"/>
    </location>
</feature>
<keyword evidence="4" id="KW-1185">Reference proteome</keyword>
<organism evidence="3 4">
    <name type="scientific">Dictyostelium purpureum</name>
    <name type="common">Slime mold</name>
    <dbReference type="NCBI Taxonomy" id="5786"/>
    <lineage>
        <taxon>Eukaryota</taxon>
        <taxon>Amoebozoa</taxon>
        <taxon>Evosea</taxon>
        <taxon>Eumycetozoa</taxon>
        <taxon>Dictyostelia</taxon>
        <taxon>Dictyosteliales</taxon>
        <taxon>Dictyosteliaceae</taxon>
        <taxon>Dictyostelium</taxon>
    </lineage>
</organism>
<dbReference type="VEuPathDB" id="AmoebaDB:DICPUDRAFT_148489"/>
<feature type="compositionally biased region" description="Low complexity" evidence="2">
    <location>
        <begin position="372"/>
        <end position="392"/>
    </location>
</feature>
<keyword evidence="1" id="KW-0175">Coiled coil</keyword>
<dbReference type="RefSeq" id="XP_003284695.1">
    <property type="nucleotide sequence ID" value="XM_003284647.1"/>
</dbReference>
<feature type="compositionally biased region" description="Basic residues" evidence="2">
    <location>
        <begin position="393"/>
        <end position="403"/>
    </location>
</feature>
<feature type="coiled-coil region" evidence="1">
    <location>
        <begin position="289"/>
        <end position="331"/>
    </location>
</feature>
<dbReference type="GO" id="GO:0009617">
    <property type="term" value="P:response to bacterium"/>
    <property type="evidence" value="ECO:0007669"/>
    <property type="project" value="EnsemblProtists"/>
</dbReference>
<dbReference type="GO" id="GO:0106139">
    <property type="term" value="C:symbiont cell surface"/>
    <property type="evidence" value="ECO:0007669"/>
    <property type="project" value="EnsemblProtists"/>
</dbReference>
<dbReference type="EMBL" id="GL870969">
    <property type="protein sequence ID" value="EGC38801.1"/>
    <property type="molecule type" value="Genomic_DNA"/>
</dbReference>
<name>F0ZB92_DICPU</name>
<evidence type="ECO:0000313" key="3">
    <source>
        <dbReference type="EMBL" id="EGC38801.1"/>
    </source>
</evidence>
<protein>
    <submittedName>
        <fullName evidence="3">Uncharacterized protein</fullName>
    </submittedName>
</protein>
<dbReference type="OMA" id="NDCARIM"/>
<dbReference type="Proteomes" id="UP000001064">
    <property type="component" value="Unassembled WGS sequence"/>
</dbReference>
<dbReference type="GO" id="GO:0005829">
    <property type="term" value="C:cytosol"/>
    <property type="evidence" value="ECO:0007669"/>
    <property type="project" value="EnsemblProtists"/>
</dbReference>
<dbReference type="eggNOG" id="ENOG502SK9C">
    <property type="taxonomic scope" value="Eukaryota"/>
</dbReference>
<dbReference type="InParanoid" id="F0ZB92"/>
<sequence>MSSEQQQKAQEQPLDGVWYDKYSSLSRIYNYEFVHNSINYGKSWYDYIKDSNSLVKSTLTMGENSAMYVGAPIINTLEKYDNYVKKIDDFGNSGLDMAEKKIQDIKETGDNIIKKFDSSCDAIISTTANYTPNKVNDLALTTSNLIEKLIDSILPPPESEDLSKLTDEDKFELEKRMKFLLKLRKRLNATSITHIPSNSYKTITGAGTKSLHLSIDKLNDIVVKIQNLTVPGELTRAAIDNIYATLDACVAQVVGIAVYLKKIDLSETLISLGELSKTIKESKINILNIEDGNERVNKLKEDISQFLKKAADTLSNLNETGKDKLETLKNKDYVYFNMAVGLLEDTVQSFVNALNSISNKLKTSPTSPNVTNEENQNQNQNQNESESSSSKTTTHKKRGKKHQQNQENEVNPTN</sequence>
<dbReference type="AlphaFoldDB" id="F0ZB92"/>
<evidence type="ECO:0000313" key="4">
    <source>
        <dbReference type="Proteomes" id="UP000001064"/>
    </source>
</evidence>
<feature type="region of interest" description="Disordered" evidence="2">
    <location>
        <begin position="360"/>
        <end position="414"/>
    </location>
</feature>